<evidence type="ECO:0000313" key="2">
    <source>
        <dbReference type="Proteomes" id="UP000269945"/>
    </source>
</evidence>
<sequence>GGILLVLGLKCGLRADSSEKQSPERRVPRCSPPSYSPVPPLVLLLREASKVIRSAVALATAI</sequence>
<gene>
    <name evidence="1" type="ORF">BN2614_LOCUS11</name>
</gene>
<comment type="caution">
    <text evidence="1">The sequence shown here is derived from an EMBL/GenBank/DDBJ whole genome shotgun (WGS) entry which is preliminary data.</text>
</comment>
<evidence type="ECO:0000313" key="1">
    <source>
        <dbReference type="EMBL" id="VCW98457.1"/>
    </source>
</evidence>
<accession>A0A9X9LX14</accession>
<name>A0A9X9LX14_GULGU</name>
<keyword evidence="2" id="KW-1185">Reference proteome</keyword>
<dbReference type="AlphaFoldDB" id="A0A9X9LX14"/>
<protein>
    <submittedName>
        <fullName evidence="1">Uncharacterized protein</fullName>
    </submittedName>
</protein>
<dbReference type="Proteomes" id="UP000269945">
    <property type="component" value="Unassembled WGS sequence"/>
</dbReference>
<organism evidence="1 2">
    <name type="scientific">Gulo gulo</name>
    <name type="common">Wolverine</name>
    <name type="synonym">Gluton</name>
    <dbReference type="NCBI Taxonomy" id="48420"/>
    <lineage>
        <taxon>Eukaryota</taxon>
        <taxon>Metazoa</taxon>
        <taxon>Chordata</taxon>
        <taxon>Craniata</taxon>
        <taxon>Vertebrata</taxon>
        <taxon>Euteleostomi</taxon>
        <taxon>Mammalia</taxon>
        <taxon>Eutheria</taxon>
        <taxon>Laurasiatheria</taxon>
        <taxon>Carnivora</taxon>
        <taxon>Caniformia</taxon>
        <taxon>Musteloidea</taxon>
        <taxon>Mustelidae</taxon>
        <taxon>Guloninae</taxon>
        <taxon>Gulo</taxon>
    </lineage>
</organism>
<reference evidence="1 2" key="1">
    <citation type="submission" date="2018-10" db="EMBL/GenBank/DDBJ databases">
        <authorList>
            <person name="Ekblom R."/>
            <person name="Jareborg N."/>
        </authorList>
    </citation>
    <scope>NUCLEOTIDE SEQUENCE [LARGE SCALE GENOMIC DNA]</scope>
    <source>
        <tissue evidence="1">Muscle</tissue>
    </source>
</reference>
<dbReference type="EMBL" id="CYRY02025670">
    <property type="protein sequence ID" value="VCW98457.1"/>
    <property type="molecule type" value="Genomic_DNA"/>
</dbReference>
<proteinExistence type="predicted"/>
<feature type="non-terminal residue" evidence="1">
    <location>
        <position position="1"/>
    </location>
</feature>